<keyword evidence="2" id="KW-0808">Transferase</keyword>
<evidence type="ECO:0000313" key="2">
    <source>
        <dbReference type="EMBL" id="SIO11874.1"/>
    </source>
</evidence>
<dbReference type="SUPFAM" id="SSF53448">
    <property type="entry name" value="Nucleotide-diphospho-sugar transferases"/>
    <property type="match status" value="1"/>
</dbReference>
<dbReference type="InterPro" id="IPR029044">
    <property type="entry name" value="Nucleotide-diphossugar_trans"/>
</dbReference>
<dbReference type="RefSeq" id="WP_074216647.1">
    <property type="nucleotide sequence ID" value="NZ_FSRG01000005.1"/>
</dbReference>
<protein>
    <submittedName>
        <fullName evidence="2">CTP:molybdopterin cytidylyltransferase MocA</fullName>
    </submittedName>
</protein>
<evidence type="ECO:0000259" key="1">
    <source>
        <dbReference type="SMART" id="SM00471"/>
    </source>
</evidence>
<dbReference type="InterPro" id="IPR054703">
    <property type="entry name" value="Mop-rel"/>
</dbReference>
<dbReference type="OrthoDB" id="9779263at2"/>
<dbReference type="Pfam" id="PF01966">
    <property type="entry name" value="HD"/>
    <property type="match status" value="1"/>
</dbReference>
<dbReference type="Gene3D" id="3.90.550.10">
    <property type="entry name" value="Spore Coat Polysaccharide Biosynthesis Protein SpsA, Chain A"/>
    <property type="match status" value="1"/>
</dbReference>
<dbReference type="PANTHER" id="PTHR43777:SF1">
    <property type="entry name" value="MOLYBDENUM COFACTOR CYTIDYLYLTRANSFERASE"/>
    <property type="match status" value="1"/>
</dbReference>
<dbReference type="STRING" id="1121457.SAMN02745161_1848"/>
<dbReference type="InterPro" id="IPR003607">
    <property type="entry name" value="HD/PDEase_dom"/>
</dbReference>
<dbReference type="CDD" id="cd04182">
    <property type="entry name" value="GT_2_like_f"/>
    <property type="match status" value="1"/>
</dbReference>
<keyword evidence="3" id="KW-1185">Reference proteome</keyword>
<name>A0A1N6GWH0_9BACT</name>
<dbReference type="AlphaFoldDB" id="A0A1N6GWH0"/>
<dbReference type="NCBIfam" id="NF045665">
    <property type="entry name" value="NTPtran_DVU1551"/>
    <property type="match status" value="1"/>
</dbReference>
<gene>
    <name evidence="2" type="ORF">SAMN02745161_1848</name>
</gene>
<accession>A0A1N6GWH0</accession>
<dbReference type="Proteomes" id="UP000184694">
    <property type="component" value="Unassembled WGS sequence"/>
</dbReference>
<dbReference type="InterPro" id="IPR025877">
    <property type="entry name" value="MobA-like_NTP_Trfase"/>
</dbReference>
<sequence>MLRAYAILLAAGYGSRMGQCKPLLSLGENTALQVLAESFIHAGVTPIVVTGYAREQVEHECNRLKIQAVYNANFNDGMFSSVQAGCNALPEDAELFFVTPVDVPLIRPRTISELLAYAAVTEVDVIHPILDDSQLTPLPKFLRETEGKRGHPPCMRASLKKEILQYNGEGGLTKLLDKFSKSTQYLPVLDSGMLLDMDTPEDYKTLCQIQKLQGVPSLQECYAIWNTVKLPTHIRKHSTAVTDIVRIMLEKLPEQTPMFKQTVLAGAMLHDIAKGSRKHALAGANLITEFGFPALAPCIAAHSHLQASEGAITEAELIFLADKFVEGTSKCTLKKRYDEKMACFADSPEVVEVIRQRLQQAQAVLAKLESATGLDFNMLLTTNGSA</sequence>
<dbReference type="Gene3D" id="1.10.3210.10">
    <property type="entry name" value="Hypothetical protein af1432"/>
    <property type="match status" value="1"/>
</dbReference>
<evidence type="ECO:0000313" key="3">
    <source>
        <dbReference type="Proteomes" id="UP000184694"/>
    </source>
</evidence>
<dbReference type="InterPro" id="IPR006674">
    <property type="entry name" value="HD_domain"/>
</dbReference>
<dbReference type="Pfam" id="PF12804">
    <property type="entry name" value="NTP_transf_3"/>
    <property type="match status" value="1"/>
</dbReference>
<dbReference type="SUPFAM" id="SSF109604">
    <property type="entry name" value="HD-domain/PDEase-like"/>
    <property type="match status" value="1"/>
</dbReference>
<dbReference type="PANTHER" id="PTHR43777">
    <property type="entry name" value="MOLYBDENUM COFACTOR CYTIDYLYLTRANSFERASE"/>
    <property type="match status" value="1"/>
</dbReference>
<keyword evidence="2" id="KW-0548">Nucleotidyltransferase</keyword>
<feature type="domain" description="HD/PDEase" evidence="1">
    <location>
        <begin position="230"/>
        <end position="336"/>
    </location>
</feature>
<dbReference type="CDD" id="cd00077">
    <property type="entry name" value="HDc"/>
    <property type="match status" value="1"/>
</dbReference>
<dbReference type="SMART" id="SM00471">
    <property type="entry name" value="HDc"/>
    <property type="match status" value="1"/>
</dbReference>
<dbReference type="EMBL" id="FSRG01000005">
    <property type="protein sequence ID" value="SIO11874.1"/>
    <property type="molecule type" value="Genomic_DNA"/>
</dbReference>
<dbReference type="GO" id="GO:0016779">
    <property type="term" value="F:nucleotidyltransferase activity"/>
    <property type="evidence" value="ECO:0007669"/>
    <property type="project" value="UniProtKB-KW"/>
</dbReference>
<reference evidence="3" key="1">
    <citation type="submission" date="2016-11" db="EMBL/GenBank/DDBJ databases">
        <authorList>
            <person name="Varghese N."/>
            <person name="Submissions S."/>
        </authorList>
    </citation>
    <scope>NUCLEOTIDE SEQUENCE [LARGE SCALE GENOMIC DNA]</scope>
    <source>
        <strain evidence="3">DSM 17456</strain>
    </source>
</reference>
<proteinExistence type="predicted"/>
<organism evidence="2 3">
    <name type="scientific">Halodesulfovibrio marinisediminis DSM 17456</name>
    <dbReference type="NCBI Taxonomy" id="1121457"/>
    <lineage>
        <taxon>Bacteria</taxon>
        <taxon>Pseudomonadati</taxon>
        <taxon>Thermodesulfobacteriota</taxon>
        <taxon>Desulfovibrionia</taxon>
        <taxon>Desulfovibrionales</taxon>
        <taxon>Desulfovibrionaceae</taxon>
        <taxon>Halodesulfovibrio</taxon>
    </lineage>
</organism>